<dbReference type="EMBL" id="CP151632">
    <property type="protein sequence ID" value="WZO34867.1"/>
    <property type="molecule type" value="Genomic_DNA"/>
</dbReference>
<protein>
    <submittedName>
        <fullName evidence="9">Rhomboid family intramembrane serine protease</fullName>
    </submittedName>
</protein>
<evidence type="ECO:0000256" key="5">
    <source>
        <dbReference type="ARBA" id="ARBA00022989"/>
    </source>
</evidence>
<keyword evidence="9" id="KW-0645">Protease</keyword>
<dbReference type="RefSeq" id="WP_349425725.1">
    <property type="nucleotide sequence ID" value="NZ_CP151632.1"/>
</dbReference>
<dbReference type="GO" id="GO:0006508">
    <property type="term" value="P:proteolysis"/>
    <property type="evidence" value="ECO:0007669"/>
    <property type="project" value="UniProtKB-KW"/>
</dbReference>
<evidence type="ECO:0000313" key="9">
    <source>
        <dbReference type="EMBL" id="WZO34867.1"/>
    </source>
</evidence>
<feature type="domain" description="Peptidase S54 rhomboid" evidence="8">
    <location>
        <begin position="128"/>
        <end position="260"/>
    </location>
</feature>
<name>A0AAU6SDC5_9MICO</name>
<dbReference type="InterPro" id="IPR022764">
    <property type="entry name" value="Peptidase_S54_rhomboid_dom"/>
</dbReference>
<dbReference type="AlphaFoldDB" id="A0AAU6SDC5"/>
<sequence>MSTDDFQRNRENFCYRHPDRQSFVLCQRCLRTICPECQTPAAVGVICPECLRDQQKSQSPAQRKAERRWSRPRAVSASSGQPIVTYTIIGLTAFVYLLTLIPGGVGDAVQQTLLYWAPLMYPDVTGRFEPWRLLTGALVHAGIWHVGLNMLALWMIGRSLEPLLGRWRFLTLYVLSAIGGSVAVTLLSFTTPVVGASGAIFGLFGALLVIGRHIGANIAGIAVVLGINLVIGFIPGFNVSWQAHVGGLLVGLLVAFIFTRTRAVRQRGLQIGLLVAVGAGLVALLFVPVVFPGVVLA</sequence>
<feature type="transmembrane region" description="Helical" evidence="7">
    <location>
        <begin position="271"/>
        <end position="291"/>
    </location>
</feature>
<evidence type="ECO:0000256" key="7">
    <source>
        <dbReference type="SAM" id="Phobius"/>
    </source>
</evidence>
<evidence type="ECO:0000256" key="4">
    <source>
        <dbReference type="ARBA" id="ARBA00022801"/>
    </source>
</evidence>
<dbReference type="Pfam" id="PF01694">
    <property type="entry name" value="Rhomboid"/>
    <property type="match status" value="1"/>
</dbReference>
<feature type="transmembrane region" description="Helical" evidence="7">
    <location>
        <begin position="137"/>
        <end position="157"/>
    </location>
</feature>
<accession>A0AAU6SDC5</accession>
<proteinExistence type="inferred from homology"/>
<evidence type="ECO:0000256" key="6">
    <source>
        <dbReference type="ARBA" id="ARBA00023136"/>
    </source>
</evidence>
<evidence type="ECO:0000256" key="2">
    <source>
        <dbReference type="ARBA" id="ARBA00009045"/>
    </source>
</evidence>
<feature type="transmembrane region" description="Helical" evidence="7">
    <location>
        <begin position="169"/>
        <end position="187"/>
    </location>
</feature>
<dbReference type="InterPro" id="IPR050925">
    <property type="entry name" value="Rhomboid_protease_S54"/>
</dbReference>
<feature type="transmembrane region" description="Helical" evidence="7">
    <location>
        <begin position="241"/>
        <end position="259"/>
    </location>
</feature>
<comment type="subcellular location">
    <subcellularLocation>
        <location evidence="1">Membrane</location>
        <topology evidence="1">Multi-pass membrane protein</topology>
    </subcellularLocation>
</comment>
<keyword evidence="3 7" id="KW-0812">Transmembrane</keyword>
<evidence type="ECO:0000256" key="3">
    <source>
        <dbReference type="ARBA" id="ARBA00022692"/>
    </source>
</evidence>
<keyword evidence="5 7" id="KW-1133">Transmembrane helix</keyword>
<keyword evidence="4" id="KW-0378">Hydrolase</keyword>
<dbReference type="InterPro" id="IPR035952">
    <property type="entry name" value="Rhomboid-like_sf"/>
</dbReference>
<organism evidence="9">
    <name type="scientific">Microbacterium sp. LWS13-1.2</name>
    <dbReference type="NCBI Taxonomy" id="3135264"/>
    <lineage>
        <taxon>Bacteria</taxon>
        <taxon>Bacillati</taxon>
        <taxon>Actinomycetota</taxon>
        <taxon>Actinomycetes</taxon>
        <taxon>Micrococcales</taxon>
        <taxon>Microbacteriaceae</taxon>
        <taxon>Microbacterium</taxon>
    </lineage>
</organism>
<dbReference type="PANTHER" id="PTHR43731:SF14">
    <property type="entry name" value="PRESENILIN-ASSOCIATED RHOMBOID-LIKE PROTEIN, MITOCHONDRIAL"/>
    <property type="match status" value="1"/>
</dbReference>
<evidence type="ECO:0000259" key="8">
    <source>
        <dbReference type="Pfam" id="PF01694"/>
    </source>
</evidence>
<dbReference type="SUPFAM" id="SSF144091">
    <property type="entry name" value="Rhomboid-like"/>
    <property type="match status" value="1"/>
</dbReference>
<dbReference type="GO" id="GO:0016020">
    <property type="term" value="C:membrane"/>
    <property type="evidence" value="ECO:0007669"/>
    <property type="project" value="UniProtKB-SubCell"/>
</dbReference>
<dbReference type="PANTHER" id="PTHR43731">
    <property type="entry name" value="RHOMBOID PROTEASE"/>
    <property type="match status" value="1"/>
</dbReference>
<dbReference type="Gene3D" id="1.20.1540.10">
    <property type="entry name" value="Rhomboid-like"/>
    <property type="match status" value="1"/>
</dbReference>
<feature type="transmembrane region" description="Helical" evidence="7">
    <location>
        <begin position="193"/>
        <end position="211"/>
    </location>
</feature>
<dbReference type="GO" id="GO:0004252">
    <property type="term" value="F:serine-type endopeptidase activity"/>
    <property type="evidence" value="ECO:0007669"/>
    <property type="project" value="InterPro"/>
</dbReference>
<feature type="transmembrane region" description="Helical" evidence="7">
    <location>
        <begin position="83"/>
        <end position="105"/>
    </location>
</feature>
<feature type="transmembrane region" description="Helical" evidence="7">
    <location>
        <begin position="218"/>
        <end position="235"/>
    </location>
</feature>
<reference evidence="9" key="1">
    <citation type="submission" date="2024-04" db="EMBL/GenBank/DDBJ databases">
        <authorList>
            <person name="Roder T."/>
            <person name="Oberhansli S."/>
            <person name="Kreuzer M."/>
        </authorList>
    </citation>
    <scope>NUCLEOTIDE SEQUENCE</scope>
    <source>
        <strain evidence="9">LWS13-1.2</strain>
    </source>
</reference>
<gene>
    <name evidence="9" type="ORF">MRBLWS13_002537</name>
</gene>
<evidence type="ECO:0000256" key="1">
    <source>
        <dbReference type="ARBA" id="ARBA00004141"/>
    </source>
</evidence>
<keyword evidence="6 7" id="KW-0472">Membrane</keyword>
<comment type="similarity">
    <text evidence="2">Belongs to the peptidase S54 family.</text>
</comment>